<feature type="domain" description="HTH cro/C1-type" evidence="1">
    <location>
        <begin position="6"/>
        <end position="51"/>
    </location>
</feature>
<comment type="caution">
    <text evidence="2">The sequence shown here is derived from an EMBL/GenBank/DDBJ whole genome shotgun (WGS) entry which is preliminary data.</text>
</comment>
<dbReference type="Proteomes" id="UP000660680">
    <property type="component" value="Unassembled WGS sequence"/>
</dbReference>
<dbReference type="AlphaFoldDB" id="A0A918L945"/>
<organism evidence="2 3">
    <name type="scientific">Actinokineospora fastidiosa</name>
    <dbReference type="NCBI Taxonomy" id="1816"/>
    <lineage>
        <taxon>Bacteria</taxon>
        <taxon>Bacillati</taxon>
        <taxon>Actinomycetota</taxon>
        <taxon>Actinomycetes</taxon>
        <taxon>Pseudonocardiales</taxon>
        <taxon>Pseudonocardiaceae</taxon>
        <taxon>Actinokineospora</taxon>
    </lineage>
</organism>
<dbReference type="SUPFAM" id="SSF47413">
    <property type="entry name" value="lambda repressor-like DNA-binding domains"/>
    <property type="match status" value="1"/>
</dbReference>
<protein>
    <submittedName>
        <fullName evidence="2">Transcriptional regulator</fullName>
    </submittedName>
</protein>
<dbReference type="CDD" id="cd00093">
    <property type="entry name" value="HTH_XRE"/>
    <property type="match status" value="1"/>
</dbReference>
<dbReference type="EMBL" id="BMRB01000001">
    <property type="protein sequence ID" value="GGS20130.1"/>
    <property type="molecule type" value="Genomic_DNA"/>
</dbReference>
<proteinExistence type="predicted"/>
<evidence type="ECO:0000313" key="3">
    <source>
        <dbReference type="Proteomes" id="UP000660680"/>
    </source>
</evidence>
<dbReference type="InterPro" id="IPR043917">
    <property type="entry name" value="DUF5753"/>
</dbReference>
<evidence type="ECO:0000313" key="2">
    <source>
        <dbReference type="EMBL" id="GGS20130.1"/>
    </source>
</evidence>
<dbReference type="GO" id="GO:0003677">
    <property type="term" value="F:DNA binding"/>
    <property type="evidence" value="ECO:0007669"/>
    <property type="project" value="InterPro"/>
</dbReference>
<accession>A0A918L945</accession>
<reference evidence="2" key="1">
    <citation type="journal article" date="2014" name="Int. J. Syst. Evol. Microbiol.">
        <title>Complete genome sequence of Corynebacterium casei LMG S-19264T (=DSM 44701T), isolated from a smear-ripened cheese.</title>
        <authorList>
            <consortium name="US DOE Joint Genome Institute (JGI-PGF)"/>
            <person name="Walter F."/>
            <person name="Albersmeier A."/>
            <person name="Kalinowski J."/>
            <person name="Ruckert C."/>
        </authorList>
    </citation>
    <scope>NUCLEOTIDE SEQUENCE</scope>
    <source>
        <strain evidence="2">JCM 3276</strain>
    </source>
</reference>
<dbReference type="Gene3D" id="1.10.260.40">
    <property type="entry name" value="lambda repressor-like DNA-binding domains"/>
    <property type="match status" value="1"/>
</dbReference>
<dbReference type="InterPro" id="IPR010982">
    <property type="entry name" value="Lambda_DNA-bd_dom_sf"/>
</dbReference>
<gene>
    <name evidence="2" type="ORF">GCM10010171_10970</name>
</gene>
<dbReference type="Pfam" id="PF13560">
    <property type="entry name" value="HTH_31"/>
    <property type="match status" value="1"/>
</dbReference>
<keyword evidence="3" id="KW-1185">Reference proteome</keyword>
<dbReference type="PROSITE" id="PS50943">
    <property type="entry name" value="HTH_CROC1"/>
    <property type="match status" value="1"/>
</dbReference>
<evidence type="ECO:0000259" key="1">
    <source>
        <dbReference type="PROSITE" id="PS50943"/>
    </source>
</evidence>
<name>A0A918L945_9PSEU</name>
<sequence>MERTDLSLEQAAEVSMISLSTLSRIENGKRHITSEDVALLLTIYRVPARQRALLVDAARAEVPSGWWQGRLPGLPPDIGVASHECTATALTSWSIAVLPELLQTRAYASAFLRMNGTEQREIDTLWETRARRRDQVFARADITAFVHELALHTPFGGRAALKEQLHHLLASVDRGIGVRLLRIGEPLGALVHPWLLWEFPRDPAVVHVGLQRSEVFLHEPEIGLYLAARTELARAACTVAETRTAIAAVIDRL</sequence>
<dbReference type="Pfam" id="PF19054">
    <property type="entry name" value="DUF5753"/>
    <property type="match status" value="1"/>
</dbReference>
<dbReference type="InterPro" id="IPR001387">
    <property type="entry name" value="Cro/C1-type_HTH"/>
</dbReference>
<reference evidence="2" key="2">
    <citation type="submission" date="2020-09" db="EMBL/GenBank/DDBJ databases">
        <authorList>
            <person name="Sun Q."/>
            <person name="Ohkuma M."/>
        </authorList>
    </citation>
    <scope>NUCLEOTIDE SEQUENCE</scope>
    <source>
        <strain evidence="2">JCM 3276</strain>
    </source>
</reference>